<proteinExistence type="predicted"/>
<evidence type="ECO:0000313" key="2">
    <source>
        <dbReference type="Proteomes" id="UP000316184"/>
    </source>
</evidence>
<name>A0A561VB95_9PSEU</name>
<dbReference type="AlphaFoldDB" id="A0A561VB95"/>
<accession>A0A561VB95</accession>
<evidence type="ECO:0000313" key="1">
    <source>
        <dbReference type="EMBL" id="TWG08878.1"/>
    </source>
</evidence>
<gene>
    <name evidence="1" type="ORF">FHU35_111506</name>
</gene>
<reference evidence="1 2" key="1">
    <citation type="submission" date="2019-06" db="EMBL/GenBank/DDBJ databases">
        <title>Sequencing the genomes of 1000 actinobacteria strains.</title>
        <authorList>
            <person name="Klenk H.-P."/>
        </authorList>
    </citation>
    <scope>NUCLEOTIDE SEQUENCE [LARGE SCALE GENOMIC DNA]</scope>
    <source>
        <strain evidence="1 2">DSM 46699</strain>
    </source>
</reference>
<dbReference type="Proteomes" id="UP000316184">
    <property type="component" value="Unassembled WGS sequence"/>
</dbReference>
<keyword evidence="2" id="KW-1185">Reference proteome</keyword>
<comment type="caution">
    <text evidence="1">The sequence shown here is derived from an EMBL/GenBank/DDBJ whole genome shotgun (WGS) entry which is preliminary data.</text>
</comment>
<sequence length="79" mass="8283">MRYQRNFRRARAFATDPVVLPGVAVLLVLLLLGAEPATVVATALALPAVHATSARTSRTTHAACSAISIGSPGRTRTRS</sequence>
<dbReference type="EMBL" id="VIWX01000001">
    <property type="protein sequence ID" value="TWG08878.1"/>
    <property type="molecule type" value="Genomic_DNA"/>
</dbReference>
<protein>
    <submittedName>
        <fullName evidence="1">Uncharacterized protein</fullName>
    </submittedName>
</protein>
<organism evidence="1 2">
    <name type="scientific">Saccharopolyspora dendranthemae</name>
    <dbReference type="NCBI Taxonomy" id="1181886"/>
    <lineage>
        <taxon>Bacteria</taxon>
        <taxon>Bacillati</taxon>
        <taxon>Actinomycetota</taxon>
        <taxon>Actinomycetes</taxon>
        <taxon>Pseudonocardiales</taxon>
        <taxon>Pseudonocardiaceae</taxon>
        <taxon>Saccharopolyspora</taxon>
    </lineage>
</organism>